<dbReference type="PANTHER" id="PTHR30399">
    <property type="entry name" value="UNCHARACTERIZED PROTEIN YGJP"/>
    <property type="match status" value="1"/>
</dbReference>
<evidence type="ECO:0000259" key="1">
    <source>
        <dbReference type="Pfam" id="PF01863"/>
    </source>
</evidence>
<protein>
    <submittedName>
        <fullName evidence="2">M48 family metallopeptidase</fullName>
    </submittedName>
</protein>
<dbReference type="Pfam" id="PF01863">
    <property type="entry name" value="YgjP-like"/>
    <property type="match status" value="1"/>
</dbReference>
<gene>
    <name evidence="2" type="ORF">F7D14_19690</name>
</gene>
<dbReference type="InterPro" id="IPR053136">
    <property type="entry name" value="UTP_pyrophosphatase-like"/>
</dbReference>
<dbReference type="KEGG" id="mpar:F7D14_19690"/>
<proteinExistence type="predicted"/>
<keyword evidence="2" id="KW-0614">Plasmid</keyword>
<feature type="domain" description="YgjP-like metallopeptidase" evidence="1">
    <location>
        <begin position="33"/>
        <end position="242"/>
    </location>
</feature>
<dbReference type="EMBL" id="CP044332">
    <property type="protein sequence ID" value="QGM99835.1"/>
    <property type="molecule type" value="Genomic_DNA"/>
</dbReference>
<sequence length="245" mass="28245">MRTIMAARSASEQIEICWGERRVVAELLRTERRSLRIDVRPTGEVAIFAPAGEEIDEIRSRACRKGAWIFAQIDTIAQRPKVTPKRRFISGETHLLLGRQYRLSIEQSDDPHVRLDGERLVVSARSTDDQAHCRRVLQVFYSLRAREVFRQRFDVVAEPFVRKGLKRPPLVIRPMSKRWGSFTPGGRVVLNVDLVRASPKLIDYVICHELAHAFHPDHGEGWRSLLDSVMPDWMSRKAELESSLR</sequence>
<reference evidence="2 3" key="1">
    <citation type="submission" date="2019-09" db="EMBL/GenBank/DDBJ databases">
        <title>Isolation and complete genome sequencing of Methylocystis species.</title>
        <authorList>
            <person name="Rumah B.L."/>
            <person name="Stead C.E."/>
            <person name="Stevens B.C."/>
            <person name="Minton N.P."/>
            <person name="Grosse-Honebrink A."/>
            <person name="Zhang Y."/>
        </authorList>
    </citation>
    <scope>NUCLEOTIDE SEQUENCE [LARGE SCALE GENOMIC DNA]</scope>
    <source>
        <strain evidence="2 3">BRCS2</strain>
        <plasmid evidence="2 3">unnamed1</plasmid>
    </source>
</reference>
<dbReference type="InterPro" id="IPR002725">
    <property type="entry name" value="YgjP-like_metallopeptidase"/>
</dbReference>
<dbReference type="CDD" id="cd07344">
    <property type="entry name" value="M48_yhfN_like"/>
    <property type="match status" value="1"/>
</dbReference>
<accession>A0A6B8MBR3</accession>
<dbReference type="Proteomes" id="UP000422569">
    <property type="component" value="Plasmid unnamed1"/>
</dbReference>
<keyword evidence="3" id="KW-1185">Reference proteome</keyword>
<evidence type="ECO:0000313" key="3">
    <source>
        <dbReference type="Proteomes" id="UP000422569"/>
    </source>
</evidence>
<geneLocation type="plasmid" evidence="2">
    <name>unnamed1</name>
</geneLocation>
<name>A0A6B8MBR3_9HYPH</name>
<organism evidence="2 3">
    <name type="scientific">Methylocystis parvus</name>
    <dbReference type="NCBI Taxonomy" id="134"/>
    <lineage>
        <taxon>Bacteria</taxon>
        <taxon>Pseudomonadati</taxon>
        <taxon>Pseudomonadota</taxon>
        <taxon>Alphaproteobacteria</taxon>
        <taxon>Hyphomicrobiales</taxon>
        <taxon>Methylocystaceae</taxon>
        <taxon>Methylocystis</taxon>
    </lineage>
</organism>
<dbReference type="Gene3D" id="3.30.2010.10">
    <property type="entry name" value="Metalloproteases ('zincins'), catalytic domain"/>
    <property type="match status" value="1"/>
</dbReference>
<evidence type="ECO:0000313" key="2">
    <source>
        <dbReference type="EMBL" id="QGM99835.1"/>
    </source>
</evidence>
<dbReference type="PANTHER" id="PTHR30399:SF1">
    <property type="entry name" value="UTP PYROPHOSPHATASE"/>
    <property type="match status" value="1"/>
</dbReference>
<dbReference type="AlphaFoldDB" id="A0A6B8MBR3"/>